<comment type="caution">
    <text evidence="1">The sequence shown here is derived from an EMBL/GenBank/DDBJ whole genome shotgun (WGS) entry which is preliminary data.</text>
</comment>
<evidence type="ECO:0000313" key="1">
    <source>
        <dbReference type="EMBL" id="PRQ32790.1"/>
    </source>
</evidence>
<organism evidence="1 2">
    <name type="scientific">Rosa chinensis</name>
    <name type="common">China rose</name>
    <dbReference type="NCBI Taxonomy" id="74649"/>
    <lineage>
        <taxon>Eukaryota</taxon>
        <taxon>Viridiplantae</taxon>
        <taxon>Streptophyta</taxon>
        <taxon>Embryophyta</taxon>
        <taxon>Tracheophyta</taxon>
        <taxon>Spermatophyta</taxon>
        <taxon>Magnoliopsida</taxon>
        <taxon>eudicotyledons</taxon>
        <taxon>Gunneridae</taxon>
        <taxon>Pentapetalae</taxon>
        <taxon>rosids</taxon>
        <taxon>fabids</taxon>
        <taxon>Rosales</taxon>
        <taxon>Rosaceae</taxon>
        <taxon>Rosoideae</taxon>
        <taxon>Rosoideae incertae sedis</taxon>
        <taxon>Rosa</taxon>
    </lineage>
</organism>
<accession>A0A2P6QF40</accession>
<dbReference type="EMBL" id="PDCK01000043">
    <property type="protein sequence ID" value="PRQ32790.1"/>
    <property type="molecule type" value="Genomic_DNA"/>
</dbReference>
<keyword evidence="2" id="KW-1185">Reference proteome</keyword>
<dbReference type="Proteomes" id="UP000238479">
    <property type="component" value="Chromosome 5"/>
</dbReference>
<proteinExistence type="predicted"/>
<name>A0A2P6QF40_ROSCH</name>
<dbReference type="Gramene" id="PRQ32790">
    <property type="protein sequence ID" value="PRQ32790"/>
    <property type="gene ID" value="RchiOBHm_Chr5g0050301"/>
</dbReference>
<sequence>MMNRMREDMVVFQLIFRFPAKPSIIWRNPKLHQDLNGLPMYPWRGIKPLVV</sequence>
<dbReference type="AlphaFoldDB" id="A0A2P6QF40"/>
<reference evidence="1 2" key="1">
    <citation type="journal article" date="2018" name="Nat. Genet.">
        <title>The Rosa genome provides new insights in the design of modern roses.</title>
        <authorList>
            <person name="Bendahmane M."/>
        </authorList>
    </citation>
    <scope>NUCLEOTIDE SEQUENCE [LARGE SCALE GENOMIC DNA]</scope>
    <source>
        <strain evidence="2">cv. Old Blush</strain>
    </source>
</reference>
<evidence type="ECO:0000313" key="2">
    <source>
        <dbReference type="Proteomes" id="UP000238479"/>
    </source>
</evidence>
<gene>
    <name evidence="1" type="ORF">RchiOBHm_Chr5g0050301</name>
</gene>
<protein>
    <submittedName>
        <fullName evidence="1">Uncharacterized protein</fullName>
    </submittedName>
</protein>